<dbReference type="InterPro" id="IPR008189">
    <property type="entry name" value="rRNA_ssu_MeTfrase_I"/>
</dbReference>
<keyword evidence="8" id="KW-1185">Reference proteome</keyword>
<dbReference type="GO" id="GO:0008168">
    <property type="term" value="F:methyltransferase activity"/>
    <property type="evidence" value="ECO:0007669"/>
    <property type="project" value="UniProtKB-KW"/>
</dbReference>
<dbReference type="InterPro" id="IPR014777">
    <property type="entry name" value="4pyrrole_Mease_sub1"/>
</dbReference>
<comment type="caution">
    <text evidence="7">The sequence shown here is derived from an EMBL/GenBank/DDBJ whole genome shotgun (WGS) entry which is preliminary data.</text>
</comment>
<keyword evidence="5" id="KW-0949">S-adenosyl-L-methionine</keyword>
<dbReference type="HAMAP" id="MF_01877">
    <property type="entry name" value="16SrRNA_methyltr_I"/>
    <property type="match status" value="1"/>
</dbReference>
<proteinExistence type="inferred from homology"/>
<dbReference type="SUPFAM" id="SSF53790">
    <property type="entry name" value="Tetrapyrrole methylase"/>
    <property type="match status" value="1"/>
</dbReference>
<evidence type="ECO:0000259" key="6">
    <source>
        <dbReference type="Pfam" id="PF00590"/>
    </source>
</evidence>
<dbReference type="PROSITE" id="PS01296">
    <property type="entry name" value="RSMI"/>
    <property type="match status" value="1"/>
</dbReference>
<dbReference type="InterPro" id="IPR014776">
    <property type="entry name" value="4pyrrole_Mease_sub2"/>
</dbReference>
<organism evidence="7 8">
    <name type="scientific">Porphyridium purpureum</name>
    <name type="common">Red alga</name>
    <name type="synonym">Porphyridium cruentum</name>
    <dbReference type="NCBI Taxonomy" id="35688"/>
    <lineage>
        <taxon>Eukaryota</taxon>
        <taxon>Rhodophyta</taxon>
        <taxon>Bangiophyceae</taxon>
        <taxon>Porphyridiales</taxon>
        <taxon>Porphyridiaceae</taxon>
        <taxon>Porphyridium</taxon>
    </lineage>
</organism>
<evidence type="ECO:0000256" key="5">
    <source>
        <dbReference type="ARBA" id="ARBA00022691"/>
    </source>
</evidence>
<evidence type="ECO:0000313" key="7">
    <source>
        <dbReference type="EMBL" id="KAA8498782.1"/>
    </source>
</evidence>
<dbReference type="Gene3D" id="3.30.950.10">
    <property type="entry name" value="Methyltransferase, Cobalt-precorrin-4 Transmethylase, Domain 2"/>
    <property type="match status" value="1"/>
</dbReference>
<dbReference type="Pfam" id="PF00590">
    <property type="entry name" value="TP_methylase"/>
    <property type="match status" value="1"/>
</dbReference>
<dbReference type="InterPro" id="IPR000878">
    <property type="entry name" value="4pyrrol_Mease"/>
</dbReference>
<protein>
    <submittedName>
        <fullName evidence="7">Ribosomal RNA small subunit methyltransferase I</fullName>
    </submittedName>
</protein>
<dbReference type="GO" id="GO:0032259">
    <property type="term" value="P:methylation"/>
    <property type="evidence" value="ECO:0007669"/>
    <property type="project" value="UniProtKB-KW"/>
</dbReference>
<dbReference type="CDD" id="cd11648">
    <property type="entry name" value="RsmI"/>
    <property type="match status" value="1"/>
</dbReference>
<reference evidence="8" key="1">
    <citation type="journal article" date="2019" name="Nat. Commun.">
        <title>Expansion of phycobilisome linker gene families in mesophilic red algae.</title>
        <authorList>
            <person name="Lee J."/>
            <person name="Kim D."/>
            <person name="Bhattacharya D."/>
            <person name="Yoon H.S."/>
        </authorList>
    </citation>
    <scope>NUCLEOTIDE SEQUENCE [LARGE SCALE GENOMIC DNA]</scope>
    <source>
        <strain evidence="8">CCMP 1328</strain>
    </source>
</reference>
<dbReference type="NCBIfam" id="TIGR00096">
    <property type="entry name" value="16S rRNA (cytidine(1402)-2'-O)-methyltransferase"/>
    <property type="match status" value="1"/>
</dbReference>
<keyword evidence="3 7" id="KW-0489">Methyltransferase</keyword>
<accession>A0A5J4Z6V1</accession>
<keyword evidence="1" id="KW-0963">Cytoplasm</keyword>
<dbReference type="PANTHER" id="PTHR46111:SF1">
    <property type="entry name" value="RIBOSOMAL RNA SMALL SUBUNIT METHYLTRANSFERASE I"/>
    <property type="match status" value="1"/>
</dbReference>
<name>A0A5J4Z6V1_PORPP</name>
<keyword evidence="4 7" id="KW-0808">Transferase</keyword>
<dbReference type="OrthoDB" id="289942at2759"/>
<evidence type="ECO:0000256" key="4">
    <source>
        <dbReference type="ARBA" id="ARBA00022679"/>
    </source>
</evidence>
<feature type="domain" description="Tetrapyrrole methylase" evidence="6">
    <location>
        <begin position="82"/>
        <end position="311"/>
    </location>
</feature>
<evidence type="ECO:0000256" key="1">
    <source>
        <dbReference type="ARBA" id="ARBA00022490"/>
    </source>
</evidence>
<dbReference type="Gene3D" id="3.40.1010.10">
    <property type="entry name" value="Cobalt-precorrin-4 Transmethylase, Domain 1"/>
    <property type="match status" value="1"/>
</dbReference>
<dbReference type="InterPro" id="IPR035996">
    <property type="entry name" value="4pyrrol_Methylase_sf"/>
</dbReference>
<dbReference type="PANTHER" id="PTHR46111">
    <property type="entry name" value="RIBOSOMAL RNA SMALL SUBUNIT METHYLTRANSFERASE I"/>
    <property type="match status" value="1"/>
</dbReference>
<dbReference type="InterPro" id="IPR018063">
    <property type="entry name" value="SAM_MeTrfase_RsmI_CS"/>
</dbReference>
<dbReference type="GO" id="GO:0006364">
    <property type="term" value="P:rRNA processing"/>
    <property type="evidence" value="ECO:0007669"/>
    <property type="project" value="UniProtKB-KW"/>
</dbReference>
<keyword evidence="2" id="KW-0698">rRNA processing</keyword>
<evidence type="ECO:0000313" key="8">
    <source>
        <dbReference type="Proteomes" id="UP000324585"/>
    </source>
</evidence>
<sequence>MDPRFTARRGQTHRSNLLQADTSAQMKLAPIKASWAPAFAMFLAVGSGMHRAVDLARRVASVRQVRLCGSSSAQTLRAAGALYVVATPIGNLEDISIRAARTLLSADVIVAEDTRHSGKLLEHLKRERLNGRFGHRRTIGASSVVEDEDAALNLAQQCTFVSLNEHNSKLERVEYILQNCIAKGQRVALVSDAGTPLISDPGALLIEQAHLLGVPVVPIPGPCALISALSVAGQPCYEFTFAGFLPKKSTQRLSALENLLKLDSQCVVLYESPFRVRETLAAIQSVVEQLGKPRGVTVARELTKVHEEILRFGSIAECVQHMNGLEGEPRGEFVLVVGPVARQERRADADLLELESDEAVPLHVDAGELLRELIVQGVSVKSSVSVVNALAQRHGKVSKLKNALYGRAQDIKREIEEQRASGIS</sequence>
<dbReference type="Proteomes" id="UP000324585">
    <property type="component" value="Unassembled WGS sequence"/>
</dbReference>
<dbReference type="AlphaFoldDB" id="A0A5J4Z6V1"/>
<dbReference type="EMBL" id="VRMN01000001">
    <property type="protein sequence ID" value="KAA8498782.1"/>
    <property type="molecule type" value="Genomic_DNA"/>
</dbReference>
<gene>
    <name evidence="7" type="ORF">FVE85_6367</name>
</gene>
<evidence type="ECO:0000256" key="3">
    <source>
        <dbReference type="ARBA" id="ARBA00022603"/>
    </source>
</evidence>
<evidence type="ECO:0000256" key="2">
    <source>
        <dbReference type="ARBA" id="ARBA00022552"/>
    </source>
</evidence>